<comment type="function">
    <text evidence="10">Phosphorylation of dTMP to form dTDP in both de novo and salvage pathways of dTTP synthesis.</text>
</comment>
<sequence length="230" mass="27073">MTENKGKLIVIEGVDGSGKETQTKKLFERLEKEGINIKRVAYPRYHEPSSAMVKMYLKGEFGEKPEDVGPYIASTFYAIDRYASYKQDYGEFYHQGGIVIADRYTTSNMVHQAGKIVDPVEREKFLHWLWDYEFNLYGLPIPDLVFFLDIPVETNQKLMEGRKNKFSGEMEQDIHEKDKEHLIQSYKNALSLVDKYHWTKISCVENHQLKSIEEIHEEIYQIFREKMITN</sequence>
<keyword evidence="4 10" id="KW-0808">Transferase</keyword>
<dbReference type="RefSeq" id="WP_257532012.1">
    <property type="nucleotide sequence ID" value="NZ_JANKAS010000010.1"/>
</dbReference>
<evidence type="ECO:0000256" key="6">
    <source>
        <dbReference type="ARBA" id="ARBA00022741"/>
    </source>
</evidence>
<proteinExistence type="inferred from homology"/>
<dbReference type="EC" id="2.7.4.9" evidence="2 10"/>
<evidence type="ECO:0000256" key="10">
    <source>
        <dbReference type="HAMAP-Rule" id="MF_00165"/>
    </source>
</evidence>
<dbReference type="GO" id="GO:0006227">
    <property type="term" value="P:dUDP biosynthetic process"/>
    <property type="evidence" value="ECO:0007669"/>
    <property type="project" value="TreeGrafter"/>
</dbReference>
<evidence type="ECO:0000256" key="3">
    <source>
        <dbReference type="ARBA" id="ARBA00017144"/>
    </source>
</evidence>
<evidence type="ECO:0000313" key="13">
    <source>
        <dbReference type="Proteomes" id="UP001205748"/>
    </source>
</evidence>
<dbReference type="EMBL" id="JANKAS010000010">
    <property type="protein sequence ID" value="MCR1899539.1"/>
    <property type="molecule type" value="Genomic_DNA"/>
</dbReference>
<name>A0AAE3HIG8_9FIRM</name>
<dbReference type="InterPro" id="IPR018094">
    <property type="entry name" value="Thymidylate_kinase"/>
</dbReference>
<dbReference type="PANTHER" id="PTHR10344:SF4">
    <property type="entry name" value="UMP-CMP KINASE 2, MITOCHONDRIAL"/>
    <property type="match status" value="1"/>
</dbReference>
<evidence type="ECO:0000256" key="2">
    <source>
        <dbReference type="ARBA" id="ARBA00012980"/>
    </source>
</evidence>
<comment type="caution">
    <text evidence="12">The sequence shown here is derived from an EMBL/GenBank/DDBJ whole genome shotgun (WGS) entry which is preliminary data.</text>
</comment>
<dbReference type="InterPro" id="IPR027417">
    <property type="entry name" value="P-loop_NTPase"/>
</dbReference>
<evidence type="ECO:0000256" key="7">
    <source>
        <dbReference type="ARBA" id="ARBA00022777"/>
    </source>
</evidence>
<dbReference type="InterPro" id="IPR039430">
    <property type="entry name" value="Thymidylate_kin-like_dom"/>
</dbReference>
<keyword evidence="13" id="KW-1185">Reference proteome</keyword>
<dbReference type="Gene3D" id="3.40.50.300">
    <property type="entry name" value="P-loop containing nucleotide triphosphate hydrolases"/>
    <property type="match status" value="1"/>
</dbReference>
<accession>A0AAE3HIG8</accession>
<dbReference type="Pfam" id="PF02223">
    <property type="entry name" value="Thymidylate_kin"/>
    <property type="match status" value="1"/>
</dbReference>
<dbReference type="FunFam" id="3.40.50.300:FF:002288">
    <property type="entry name" value="Probable thymidylate kinase"/>
    <property type="match status" value="1"/>
</dbReference>
<evidence type="ECO:0000256" key="9">
    <source>
        <dbReference type="ARBA" id="ARBA00048743"/>
    </source>
</evidence>
<dbReference type="GO" id="GO:0005524">
    <property type="term" value="F:ATP binding"/>
    <property type="evidence" value="ECO:0007669"/>
    <property type="project" value="UniProtKB-UniRule"/>
</dbReference>
<dbReference type="PANTHER" id="PTHR10344">
    <property type="entry name" value="THYMIDYLATE KINASE"/>
    <property type="match status" value="1"/>
</dbReference>
<keyword evidence="6 10" id="KW-0547">Nucleotide-binding</keyword>
<dbReference type="HAMAP" id="MF_00165">
    <property type="entry name" value="Thymidylate_kinase"/>
    <property type="match status" value="1"/>
</dbReference>
<keyword evidence="8 10" id="KW-0067">ATP-binding</keyword>
<evidence type="ECO:0000256" key="8">
    <source>
        <dbReference type="ARBA" id="ARBA00022840"/>
    </source>
</evidence>
<dbReference type="Proteomes" id="UP001205748">
    <property type="component" value="Unassembled WGS sequence"/>
</dbReference>
<evidence type="ECO:0000313" key="12">
    <source>
        <dbReference type="EMBL" id="MCR1899539.1"/>
    </source>
</evidence>
<evidence type="ECO:0000256" key="1">
    <source>
        <dbReference type="ARBA" id="ARBA00009776"/>
    </source>
</evidence>
<comment type="similarity">
    <text evidence="1 10">Belongs to the thymidylate kinase family.</text>
</comment>
<dbReference type="GO" id="GO:0006235">
    <property type="term" value="P:dTTP biosynthetic process"/>
    <property type="evidence" value="ECO:0007669"/>
    <property type="project" value="UniProtKB-UniRule"/>
</dbReference>
<comment type="catalytic activity">
    <reaction evidence="9 10">
        <text>dTMP + ATP = dTDP + ADP</text>
        <dbReference type="Rhea" id="RHEA:13517"/>
        <dbReference type="ChEBI" id="CHEBI:30616"/>
        <dbReference type="ChEBI" id="CHEBI:58369"/>
        <dbReference type="ChEBI" id="CHEBI:63528"/>
        <dbReference type="ChEBI" id="CHEBI:456216"/>
        <dbReference type="EC" id="2.7.4.9"/>
    </reaction>
</comment>
<gene>
    <name evidence="10" type="primary">tmk</name>
    <name evidence="12" type="ORF">NSA47_11130</name>
</gene>
<dbReference type="SUPFAM" id="SSF52540">
    <property type="entry name" value="P-loop containing nucleoside triphosphate hydrolases"/>
    <property type="match status" value="1"/>
</dbReference>
<feature type="domain" description="Thymidylate kinase-like" evidence="11">
    <location>
        <begin position="11"/>
        <end position="219"/>
    </location>
</feature>
<keyword evidence="5 10" id="KW-0545">Nucleotide biosynthesis</keyword>
<keyword evidence="7 10" id="KW-0418">Kinase</keyword>
<dbReference type="GO" id="GO:0006233">
    <property type="term" value="P:dTDP biosynthetic process"/>
    <property type="evidence" value="ECO:0007669"/>
    <property type="project" value="InterPro"/>
</dbReference>
<dbReference type="GO" id="GO:0004798">
    <property type="term" value="F:dTMP kinase activity"/>
    <property type="evidence" value="ECO:0007669"/>
    <property type="project" value="UniProtKB-UniRule"/>
</dbReference>
<evidence type="ECO:0000256" key="5">
    <source>
        <dbReference type="ARBA" id="ARBA00022727"/>
    </source>
</evidence>
<protein>
    <recommendedName>
        <fullName evidence="3 10">Thymidylate kinase</fullName>
        <ecNumber evidence="2 10">2.7.4.9</ecNumber>
    </recommendedName>
    <alternativeName>
        <fullName evidence="10">dTMP kinase</fullName>
    </alternativeName>
</protein>
<dbReference type="CDD" id="cd01672">
    <property type="entry name" value="TMPK"/>
    <property type="match status" value="1"/>
</dbReference>
<evidence type="ECO:0000256" key="4">
    <source>
        <dbReference type="ARBA" id="ARBA00022679"/>
    </source>
</evidence>
<organism evidence="12 13">
    <name type="scientific">Irregularibacter muris</name>
    <dbReference type="NCBI Taxonomy" id="1796619"/>
    <lineage>
        <taxon>Bacteria</taxon>
        <taxon>Bacillati</taxon>
        <taxon>Bacillota</taxon>
        <taxon>Clostridia</taxon>
        <taxon>Eubacteriales</taxon>
        <taxon>Eubacteriaceae</taxon>
        <taxon>Irregularibacter</taxon>
    </lineage>
</organism>
<comment type="caution">
    <text evidence="10">Lacks conserved residue(s) required for the propagation of feature annotation.</text>
</comment>
<dbReference type="GO" id="GO:0005829">
    <property type="term" value="C:cytosol"/>
    <property type="evidence" value="ECO:0007669"/>
    <property type="project" value="TreeGrafter"/>
</dbReference>
<reference evidence="12" key="1">
    <citation type="submission" date="2022-07" db="EMBL/GenBank/DDBJ databases">
        <title>Enhanced cultured diversity of the mouse gut microbiota enables custom-made synthetic communities.</title>
        <authorList>
            <person name="Afrizal A."/>
        </authorList>
    </citation>
    <scope>NUCLEOTIDE SEQUENCE</scope>
    <source>
        <strain evidence="12">DSM 28593</strain>
    </source>
</reference>
<evidence type="ECO:0000259" key="11">
    <source>
        <dbReference type="Pfam" id="PF02223"/>
    </source>
</evidence>
<dbReference type="AlphaFoldDB" id="A0AAE3HIG8"/>